<dbReference type="AlphaFoldDB" id="A0A6J6IM00"/>
<evidence type="ECO:0000256" key="5">
    <source>
        <dbReference type="ARBA" id="ARBA00023098"/>
    </source>
</evidence>
<dbReference type="SUPFAM" id="SSF53335">
    <property type="entry name" value="S-adenosyl-L-methionine-dependent methyltransferases"/>
    <property type="match status" value="1"/>
</dbReference>
<evidence type="ECO:0000256" key="3">
    <source>
        <dbReference type="ARBA" id="ARBA00022679"/>
    </source>
</evidence>
<evidence type="ECO:0000256" key="4">
    <source>
        <dbReference type="ARBA" id="ARBA00022691"/>
    </source>
</evidence>
<gene>
    <name evidence="6" type="ORF">UFOPK1835_02115</name>
</gene>
<keyword evidence="2" id="KW-0489">Methyltransferase</keyword>
<comment type="similarity">
    <text evidence="1">Belongs to the CFA/CMAS family.</text>
</comment>
<dbReference type="GO" id="GO:0008610">
    <property type="term" value="P:lipid biosynthetic process"/>
    <property type="evidence" value="ECO:0007669"/>
    <property type="project" value="InterPro"/>
</dbReference>
<evidence type="ECO:0000313" key="6">
    <source>
        <dbReference type="EMBL" id="CAB4625504.1"/>
    </source>
</evidence>
<keyword evidence="4" id="KW-0949">S-adenosyl-L-methionine</keyword>
<evidence type="ECO:0000256" key="1">
    <source>
        <dbReference type="ARBA" id="ARBA00010815"/>
    </source>
</evidence>
<name>A0A6J6IM00_9ZZZZ</name>
<dbReference type="EMBL" id="CAEZUP010000146">
    <property type="protein sequence ID" value="CAB4625504.1"/>
    <property type="molecule type" value="Genomic_DNA"/>
</dbReference>
<proteinExistence type="inferred from homology"/>
<dbReference type="InterPro" id="IPR050723">
    <property type="entry name" value="CFA/CMAS"/>
</dbReference>
<dbReference type="InterPro" id="IPR003333">
    <property type="entry name" value="CMAS"/>
</dbReference>
<dbReference type="Gene3D" id="3.40.50.150">
    <property type="entry name" value="Vaccinia Virus protein VP39"/>
    <property type="match status" value="1"/>
</dbReference>
<dbReference type="CDD" id="cd02440">
    <property type="entry name" value="AdoMet_MTases"/>
    <property type="match status" value="1"/>
</dbReference>
<dbReference type="PIRSF" id="PIRSF003085">
    <property type="entry name" value="CMAS"/>
    <property type="match status" value="1"/>
</dbReference>
<reference evidence="6" key="1">
    <citation type="submission" date="2020-05" db="EMBL/GenBank/DDBJ databases">
        <authorList>
            <person name="Chiriac C."/>
            <person name="Salcher M."/>
            <person name="Ghai R."/>
            <person name="Kavagutti S V."/>
        </authorList>
    </citation>
    <scope>NUCLEOTIDE SEQUENCE</scope>
</reference>
<evidence type="ECO:0000256" key="2">
    <source>
        <dbReference type="ARBA" id="ARBA00022603"/>
    </source>
</evidence>
<dbReference type="PANTHER" id="PTHR43667:SF2">
    <property type="entry name" value="FATTY ACID C-METHYL TRANSFERASE"/>
    <property type="match status" value="1"/>
</dbReference>
<protein>
    <submittedName>
        <fullName evidence="6">Unannotated protein</fullName>
    </submittedName>
</protein>
<dbReference type="PANTHER" id="PTHR43667">
    <property type="entry name" value="CYCLOPROPANE-FATTY-ACYL-PHOSPHOLIPID SYNTHASE"/>
    <property type="match status" value="1"/>
</dbReference>
<dbReference type="Pfam" id="PF02353">
    <property type="entry name" value="CMAS"/>
    <property type="match status" value="1"/>
</dbReference>
<accession>A0A6J6IM00</accession>
<keyword evidence="5" id="KW-0443">Lipid metabolism</keyword>
<sequence>MLRQKLAKIALLGLARAFVRDELEIVDADRTIRACRRRRPHRPADNNMTSRITISDARAWPLVLLGGSAGLGEAWFKGYWDTDDLTTALRVLARATRTADRPRSALHGATRPISDRLRRLRPQDKQRDRRNIGAHYDLGNDFFEHFLDPTMMYSSAIFPSPEATLEEASVEKLDRLCRLIGLAPGDRVLEIGTGWGGFAIHAATRFGATVTTTTISAEQFAYAHDRVERAGLSDRIDVLHDDYRDLSGTWDKVVSIEMIEAVDWREYDTFFERCCKLLEPGGTMGLQAILIDDNRFERAKNTRDFIKAHVFPGGCLPSTEAILRSVERVTDFAMTAKVTFGSDYAETLRRWRTNLHSDEAGLASLGLDQQFLRLWDFYLCYCEAGFDEQTIDVAQMVLTRTDA</sequence>
<dbReference type="InterPro" id="IPR029063">
    <property type="entry name" value="SAM-dependent_MTases_sf"/>
</dbReference>
<organism evidence="6">
    <name type="scientific">freshwater metagenome</name>
    <dbReference type="NCBI Taxonomy" id="449393"/>
    <lineage>
        <taxon>unclassified sequences</taxon>
        <taxon>metagenomes</taxon>
        <taxon>ecological metagenomes</taxon>
    </lineage>
</organism>
<dbReference type="GO" id="GO:0032259">
    <property type="term" value="P:methylation"/>
    <property type="evidence" value="ECO:0007669"/>
    <property type="project" value="UniProtKB-KW"/>
</dbReference>
<dbReference type="GO" id="GO:0008168">
    <property type="term" value="F:methyltransferase activity"/>
    <property type="evidence" value="ECO:0007669"/>
    <property type="project" value="UniProtKB-KW"/>
</dbReference>
<keyword evidence="3" id="KW-0808">Transferase</keyword>